<sequence>MKEAKTKQANRAYSKEIHALRQGDPLYLKDKTRKCRTKSVRMFHLNRCGIKGIQRNNLQSLNSDRATAERISPAAACVRRDLATHDSWQGCATNSCGTTQRGDAAAERSLRRTIRGIPLPRITAHDAARRRRRTTLPHDASFVASA</sequence>
<evidence type="ECO:0000256" key="1">
    <source>
        <dbReference type="SAM" id="MobiDB-lite"/>
    </source>
</evidence>
<reference evidence="2 3" key="1">
    <citation type="journal article" date="2015" name="Genome Biol.">
        <title>Comparative genomics of Steinernema reveals deeply conserved gene regulatory networks.</title>
        <authorList>
            <person name="Dillman A.R."/>
            <person name="Macchietto M."/>
            <person name="Porter C.F."/>
            <person name="Rogers A."/>
            <person name="Williams B."/>
            <person name="Antoshechkin I."/>
            <person name="Lee M.M."/>
            <person name="Goodwin Z."/>
            <person name="Lu X."/>
            <person name="Lewis E.E."/>
            <person name="Goodrich-Blair H."/>
            <person name="Stock S.P."/>
            <person name="Adams B.J."/>
            <person name="Sternberg P.W."/>
            <person name="Mortazavi A."/>
        </authorList>
    </citation>
    <scope>NUCLEOTIDE SEQUENCE [LARGE SCALE GENOMIC DNA]</scope>
    <source>
        <strain evidence="2 3">ALL</strain>
    </source>
</reference>
<keyword evidence="3" id="KW-1185">Reference proteome</keyword>
<feature type="region of interest" description="Disordered" evidence="1">
    <location>
        <begin position="127"/>
        <end position="146"/>
    </location>
</feature>
<proteinExistence type="predicted"/>
<accession>A0A4V5ZY86</accession>
<dbReference type="Proteomes" id="UP000298663">
    <property type="component" value="Unassembled WGS sequence"/>
</dbReference>
<evidence type="ECO:0000313" key="2">
    <source>
        <dbReference type="EMBL" id="TKR62655.1"/>
    </source>
</evidence>
<name>A0A4V5ZY86_STECR</name>
<gene>
    <name evidence="2" type="ORF">L596_026582</name>
</gene>
<protein>
    <submittedName>
        <fullName evidence="2">Uncharacterized protein</fullName>
    </submittedName>
</protein>
<comment type="caution">
    <text evidence="2">The sequence shown here is derived from an EMBL/GenBank/DDBJ whole genome shotgun (WGS) entry which is preliminary data.</text>
</comment>
<organism evidence="2 3">
    <name type="scientific">Steinernema carpocapsae</name>
    <name type="common">Entomopathogenic nematode</name>
    <dbReference type="NCBI Taxonomy" id="34508"/>
    <lineage>
        <taxon>Eukaryota</taxon>
        <taxon>Metazoa</taxon>
        <taxon>Ecdysozoa</taxon>
        <taxon>Nematoda</taxon>
        <taxon>Chromadorea</taxon>
        <taxon>Rhabditida</taxon>
        <taxon>Tylenchina</taxon>
        <taxon>Panagrolaimomorpha</taxon>
        <taxon>Strongyloidoidea</taxon>
        <taxon>Steinernematidae</taxon>
        <taxon>Steinernema</taxon>
    </lineage>
</organism>
<evidence type="ECO:0000313" key="3">
    <source>
        <dbReference type="Proteomes" id="UP000298663"/>
    </source>
</evidence>
<dbReference type="AlphaFoldDB" id="A0A4V5ZY86"/>
<dbReference type="EMBL" id="AZBU02000010">
    <property type="protein sequence ID" value="TKR62655.1"/>
    <property type="molecule type" value="Genomic_DNA"/>
</dbReference>
<reference evidence="2 3" key="2">
    <citation type="journal article" date="2019" name="G3 (Bethesda)">
        <title>Hybrid Assembly of the Genome of the Entomopathogenic Nematode Steinernema carpocapsae Identifies the X-Chromosome.</title>
        <authorList>
            <person name="Serra L."/>
            <person name="Macchietto M."/>
            <person name="Macias-Munoz A."/>
            <person name="McGill C.J."/>
            <person name="Rodriguez I.M."/>
            <person name="Rodriguez B."/>
            <person name="Murad R."/>
            <person name="Mortazavi A."/>
        </authorList>
    </citation>
    <scope>NUCLEOTIDE SEQUENCE [LARGE SCALE GENOMIC DNA]</scope>
    <source>
        <strain evidence="2 3">ALL</strain>
    </source>
</reference>